<gene>
    <name evidence="3" type="ORF">WH91_12760</name>
</gene>
<accession>A0ABR5DXD3</accession>
<dbReference type="Pfam" id="PF05016">
    <property type="entry name" value="ParE_toxin"/>
    <property type="match status" value="1"/>
</dbReference>
<comment type="caution">
    <text evidence="3">The sequence shown here is derived from an EMBL/GenBank/DDBJ whole genome shotgun (WGS) entry which is preliminary data.</text>
</comment>
<dbReference type="Proteomes" id="UP000033519">
    <property type="component" value="Unassembled WGS sequence"/>
</dbReference>
<evidence type="ECO:0000256" key="1">
    <source>
        <dbReference type="ARBA" id="ARBA00006226"/>
    </source>
</evidence>
<dbReference type="InterPro" id="IPR035093">
    <property type="entry name" value="RelE/ParE_toxin_dom_sf"/>
</dbReference>
<name>A0ABR5DXD3_9HYPH</name>
<keyword evidence="2" id="KW-1277">Toxin-antitoxin system</keyword>
<dbReference type="InterPro" id="IPR007712">
    <property type="entry name" value="RelE/ParE_toxin"/>
</dbReference>
<keyword evidence="4" id="KW-1185">Reference proteome</keyword>
<dbReference type="EMBL" id="LAPV01000129">
    <property type="protein sequence ID" value="KKC32690.1"/>
    <property type="molecule type" value="Genomic_DNA"/>
</dbReference>
<dbReference type="PANTHER" id="PTHR33755">
    <property type="entry name" value="TOXIN PARE1-RELATED"/>
    <property type="match status" value="1"/>
</dbReference>
<comment type="similarity">
    <text evidence="1">Belongs to the RelE toxin family.</text>
</comment>
<protein>
    <submittedName>
        <fullName evidence="3">Stabilization protein</fullName>
    </submittedName>
</protein>
<dbReference type="Gene3D" id="3.30.2310.20">
    <property type="entry name" value="RelE-like"/>
    <property type="match status" value="1"/>
</dbReference>
<evidence type="ECO:0000256" key="2">
    <source>
        <dbReference type="ARBA" id="ARBA00022649"/>
    </source>
</evidence>
<proteinExistence type="inferred from homology"/>
<reference evidence="3 4" key="1">
    <citation type="submission" date="2015-03" db="EMBL/GenBank/DDBJ databases">
        <authorList>
            <person name="Lepp D."/>
            <person name="Hassan Y.I."/>
            <person name="Li X.-Z."/>
            <person name="Zhou T."/>
        </authorList>
    </citation>
    <scope>NUCLEOTIDE SEQUENCE [LARGE SCALE GENOMIC DNA]</scope>
    <source>
        <strain evidence="3 4">Cr7-05</strain>
    </source>
</reference>
<evidence type="ECO:0000313" key="4">
    <source>
        <dbReference type="Proteomes" id="UP000033519"/>
    </source>
</evidence>
<sequence length="100" mass="11504">MGQAQPVKVRFTPRALAELAAILDFVAERSPTGARRIQYRIRTLIELLPDFPHSGQLTSVERLRRLVVIPFPYVIFYRPDADDIVIVSLRHTAREPELRP</sequence>
<organism evidence="3 4">
    <name type="scientific">Devosia psychrophila</name>
    <dbReference type="NCBI Taxonomy" id="728005"/>
    <lineage>
        <taxon>Bacteria</taxon>
        <taxon>Pseudomonadati</taxon>
        <taxon>Pseudomonadota</taxon>
        <taxon>Alphaproteobacteria</taxon>
        <taxon>Hyphomicrobiales</taxon>
        <taxon>Devosiaceae</taxon>
        <taxon>Devosia</taxon>
    </lineage>
</organism>
<evidence type="ECO:0000313" key="3">
    <source>
        <dbReference type="EMBL" id="KKC32690.1"/>
    </source>
</evidence>
<dbReference type="InterPro" id="IPR051803">
    <property type="entry name" value="TA_system_RelE-like_toxin"/>
</dbReference>